<accession>A0ABQ5KM37</accession>
<name>A0ABQ5KM37_9EUKA</name>
<evidence type="ECO:0000313" key="2">
    <source>
        <dbReference type="Proteomes" id="UP001057375"/>
    </source>
</evidence>
<gene>
    <name evidence="1" type="ORF">ADUPG1_007412</name>
</gene>
<keyword evidence="2" id="KW-1185">Reference proteome</keyword>
<dbReference type="Proteomes" id="UP001057375">
    <property type="component" value="Unassembled WGS sequence"/>
</dbReference>
<dbReference type="EMBL" id="BQXS01010309">
    <property type="protein sequence ID" value="GKT33542.1"/>
    <property type="molecule type" value="Genomic_DNA"/>
</dbReference>
<organism evidence="1 2">
    <name type="scientific">Aduncisulcus paluster</name>
    <dbReference type="NCBI Taxonomy" id="2918883"/>
    <lineage>
        <taxon>Eukaryota</taxon>
        <taxon>Metamonada</taxon>
        <taxon>Carpediemonas-like organisms</taxon>
        <taxon>Aduncisulcus</taxon>
    </lineage>
</organism>
<sequence length="22" mass="2678">MSTFDKLQAMRLQRMFDSSTKR</sequence>
<feature type="non-terminal residue" evidence="1">
    <location>
        <position position="22"/>
    </location>
</feature>
<proteinExistence type="predicted"/>
<comment type="caution">
    <text evidence="1">The sequence shown here is derived from an EMBL/GenBank/DDBJ whole genome shotgun (WGS) entry which is preliminary data.</text>
</comment>
<protein>
    <submittedName>
        <fullName evidence="1">Uncharacterized protein</fullName>
    </submittedName>
</protein>
<evidence type="ECO:0000313" key="1">
    <source>
        <dbReference type="EMBL" id="GKT33542.1"/>
    </source>
</evidence>
<reference evidence="1" key="1">
    <citation type="submission" date="2022-03" db="EMBL/GenBank/DDBJ databases">
        <title>Draft genome sequence of Aduncisulcus paluster, a free-living microaerophilic Fornicata.</title>
        <authorList>
            <person name="Yuyama I."/>
            <person name="Kume K."/>
            <person name="Tamura T."/>
            <person name="Inagaki Y."/>
            <person name="Hashimoto T."/>
        </authorList>
    </citation>
    <scope>NUCLEOTIDE SEQUENCE</scope>
    <source>
        <strain evidence="1">NY0171</strain>
    </source>
</reference>